<organism evidence="2">
    <name type="scientific">hydrothermal vent metagenome</name>
    <dbReference type="NCBI Taxonomy" id="652676"/>
    <lineage>
        <taxon>unclassified sequences</taxon>
        <taxon>metagenomes</taxon>
        <taxon>ecological metagenomes</taxon>
    </lineage>
</organism>
<reference evidence="2" key="1">
    <citation type="submission" date="2018-06" db="EMBL/GenBank/DDBJ databases">
        <authorList>
            <person name="Zhirakovskaya E."/>
        </authorList>
    </citation>
    <scope>NUCLEOTIDE SEQUENCE</scope>
</reference>
<feature type="region of interest" description="Disordered" evidence="1">
    <location>
        <begin position="21"/>
        <end position="61"/>
    </location>
</feature>
<dbReference type="PROSITE" id="PS51257">
    <property type="entry name" value="PROKAR_LIPOPROTEIN"/>
    <property type="match status" value="1"/>
</dbReference>
<proteinExistence type="predicted"/>
<evidence type="ECO:0000313" key="2">
    <source>
        <dbReference type="EMBL" id="VAV92559.1"/>
    </source>
</evidence>
<feature type="compositionally biased region" description="Low complexity" evidence="1">
    <location>
        <begin position="28"/>
        <end position="61"/>
    </location>
</feature>
<name>A0A3B0RKM0_9ZZZZ</name>
<evidence type="ECO:0000256" key="1">
    <source>
        <dbReference type="SAM" id="MobiDB-lite"/>
    </source>
</evidence>
<sequence>MKMIQRIGIGVAVTLIAAACSSSSDSGTPNTTVTTVTTTTTEVPSTTTTAPPETTTTTAPPITDDAQALLDMVNTAMGDETTFLSTGTASFVDADETNTEYVSAVMTGGQSAQNNSWIMTTLTIETGDLAGTVQFEVRRIDGTKYTQNPFSGDWKTKTESDPNPITDILNGELVLVDPTAVETPGGYTISGSFPPDPSNDLVEITVDSRTLTVSTVTTYQTDPRAELTGLVPPGDGDVTTITTWDFGDYGIDLAPPLTPPQDMATTVTRFNDGAFTTQIPTSWNEATPEEISNAGLEVDRAWGSEDGIIVMVVTDDLVELNIGATSLEEYVELISNKALASTDIKDTVFTNNLQGVPIAMVLGTTGDSGERRYVRLLSVQDDIIATNITIVGPADAVEENIDAVMFLLNSLLFDT</sequence>
<dbReference type="EMBL" id="UOEI01000083">
    <property type="protein sequence ID" value="VAV92559.1"/>
    <property type="molecule type" value="Genomic_DNA"/>
</dbReference>
<protein>
    <submittedName>
        <fullName evidence="2">Uncharacterized protein</fullName>
    </submittedName>
</protein>
<gene>
    <name evidence="2" type="ORF">MNBD_ACTINO01-2453</name>
</gene>
<dbReference type="AlphaFoldDB" id="A0A3B0RKM0"/>
<accession>A0A3B0RKM0</accession>